<evidence type="ECO:0000256" key="1">
    <source>
        <dbReference type="SAM" id="MobiDB-lite"/>
    </source>
</evidence>
<dbReference type="Gene3D" id="2.60.40.680">
    <property type="match status" value="1"/>
</dbReference>
<comment type="caution">
    <text evidence="4">The sequence shown here is derived from an EMBL/GenBank/DDBJ whole genome shotgun (WGS) entry which is preliminary data.</text>
</comment>
<accession>A0A2U1CCM3</accession>
<dbReference type="PROSITE" id="PS51766">
    <property type="entry name" value="DOCKERIN"/>
    <property type="match status" value="1"/>
</dbReference>
<organism evidence="4 5">
    <name type="scientific">Intestinimonas butyriciproducens</name>
    <dbReference type="NCBI Taxonomy" id="1297617"/>
    <lineage>
        <taxon>Bacteria</taxon>
        <taxon>Bacillati</taxon>
        <taxon>Bacillota</taxon>
        <taxon>Clostridia</taxon>
        <taxon>Eubacteriales</taxon>
        <taxon>Intestinimonas</taxon>
    </lineage>
</organism>
<evidence type="ECO:0000256" key="2">
    <source>
        <dbReference type="SAM" id="SignalP"/>
    </source>
</evidence>
<dbReference type="PROSITE" id="PS00018">
    <property type="entry name" value="EF_HAND_1"/>
    <property type="match status" value="1"/>
</dbReference>
<feature type="compositionally biased region" description="Low complexity" evidence="1">
    <location>
        <begin position="161"/>
        <end position="172"/>
    </location>
</feature>
<dbReference type="RefSeq" id="WP_116722063.1">
    <property type="nucleotide sequence ID" value="NZ_QEKK01000004.1"/>
</dbReference>
<dbReference type="OrthoDB" id="2220137at2"/>
<protein>
    <submittedName>
        <fullName evidence="4">Dockerin type I repeat protein</fullName>
    </submittedName>
</protein>
<dbReference type="SUPFAM" id="SSF49384">
    <property type="entry name" value="Carbohydrate-binding domain"/>
    <property type="match status" value="1"/>
</dbReference>
<dbReference type="Gene3D" id="1.10.1330.10">
    <property type="entry name" value="Dockerin domain"/>
    <property type="match status" value="1"/>
</dbReference>
<dbReference type="InterPro" id="IPR016134">
    <property type="entry name" value="Dockerin_dom"/>
</dbReference>
<dbReference type="CDD" id="cd14256">
    <property type="entry name" value="Dockerin_I"/>
    <property type="match status" value="1"/>
</dbReference>
<dbReference type="InterPro" id="IPR008965">
    <property type="entry name" value="CBM2/CBM3_carb-bd_dom_sf"/>
</dbReference>
<dbReference type="GO" id="GO:0004553">
    <property type="term" value="F:hydrolase activity, hydrolyzing O-glycosyl compounds"/>
    <property type="evidence" value="ECO:0007669"/>
    <property type="project" value="InterPro"/>
</dbReference>
<dbReference type="InterPro" id="IPR036439">
    <property type="entry name" value="Dockerin_dom_sf"/>
</dbReference>
<name>A0A2U1CCM3_9FIRM</name>
<sequence length="371" mass="37563">MKSRKRLLSLFLSLAVMFTMSITTAAAIDADNGSAAIIAVETVKQTVKVGDEVTLNVSVANNPGFAAFDFTIQYDEERLELQGIENGSFGGTLIGNTATGKVNFIANVQNECTGDGTLFTLKFKVKADCSDGTQVKIETTTFKNANNESILSTVVPGGTTGDSTTGDSTTGGSTTGGSTTGGSTTGGSTTGGSTTGGSTTGGSTTGGSTTGGSTTGGSTTGGSTTGGGETESIVIDNKTIGVAAASTIYDSENKSLTVTCDQPCVVMIQAADGTLTRLIGTRNSDNTYIFDVSGLPKAAKVVVATKGDANGDGETNAADLALINRAILQGKQIGKFDTMICDVNGDGVVNAADLALMNRQYLRGEQLSWDA</sequence>
<dbReference type="InterPro" id="IPR002102">
    <property type="entry name" value="Cohesin_dom"/>
</dbReference>
<feature type="region of interest" description="Disordered" evidence="1">
    <location>
        <begin position="152"/>
        <end position="231"/>
    </location>
</feature>
<dbReference type="AlphaFoldDB" id="A0A2U1CCM3"/>
<dbReference type="EMBL" id="QEKK01000004">
    <property type="protein sequence ID" value="PVY58683.1"/>
    <property type="molecule type" value="Genomic_DNA"/>
</dbReference>
<feature type="chain" id="PRO_5038950842" evidence="2">
    <location>
        <begin position="26"/>
        <end position="371"/>
    </location>
</feature>
<gene>
    <name evidence="4" type="ORF">C7373_104282</name>
</gene>
<dbReference type="Pfam" id="PF00404">
    <property type="entry name" value="Dockerin_1"/>
    <property type="match status" value="1"/>
</dbReference>
<proteinExistence type="predicted"/>
<evidence type="ECO:0000313" key="4">
    <source>
        <dbReference type="EMBL" id="PVY58683.1"/>
    </source>
</evidence>
<feature type="compositionally biased region" description="Gly residues" evidence="1">
    <location>
        <begin position="173"/>
        <end position="229"/>
    </location>
</feature>
<dbReference type="CDD" id="cd08547">
    <property type="entry name" value="Type_II_cohesin"/>
    <property type="match status" value="1"/>
</dbReference>
<feature type="signal peptide" evidence="2">
    <location>
        <begin position="1"/>
        <end position="25"/>
    </location>
</feature>
<dbReference type="GO" id="GO:0030246">
    <property type="term" value="F:carbohydrate binding"/>
    <property type="evidence" value="ECO:0007669"/>
    <property type="project" value="InterPro"/>
</dbReference>
<reference evidence="4 5" key="1">
    <citation type="submission" date="2018-04" db="EMBL/GenBank/DDBJ databases">
        <title>Genomic Encyclopedia of Type Strains, Phase IV (KMG-IV): sequencing the most valuable type-strain genomes for metagenomic binning, comparative biology and taxonomic classification.</title>
        <authorList>
            <person name="Goeker M."/>
        </authorList>
    </citation>
    <scope>NUCLEOTIDE SEQUENCE [LARGE SCALE GENOMIC DNA]</scope>
    <source>
        <strain evidence="4 5">DSM 26588</strain>
    </source>
</reference>
<feature type="domain" description="Dockerin" evidence="3">
    <location>
        <begin position="302"/>
        <end position="369"/>
    </location>
</feature>
<dbReference type="InterPro" id="IPR018247">
    <property type="entry name" value="EF_Hand_1_Ca_BS"/>
</dbReference>
<dbReference type="Proteomes" id="UP000245778">
    <property type="component" value="Unassembled WGS sequence"/>
</dbReference>
<keyword evidence="2" id="KW-0732">Signal</keyword>
<dbReference type="GO" id="GO:0000272">
    <property type="term" value="P:polysaccharide catabolic process"/>
    <property type="evidence" value="ECO:0007669"/>
    <property type="project" value="InterPro"/>
</dbReference>
<dbReference type="InterPro" id="IPR002105">
    <property type="entry name" value="Dockerin_1_rpt"/>
</dbReference>
<dbReference type="Pfam" id="PF00963">
    <property type="entry name" value="Cohesin"/>
    <property type="match status" value="1"/>
</dbReference>
<evidence type="ECO:0000259" key="3">
    <source>
        <dbReference type="PROSITE" id="PS51766"/>
    </source>
</evidence>
<dbReference type="SUPFAM" id="SSF63446">
    <property type="entry name" value="Type I dockerin domain"/>
    <property type="match status" value="1"/>
</dbReference>
<evidence type="ECO:0000313" key="5">
    <source>
        <dbReference type="Proteomes" id="UP000245778"/>
    </source>
</evidence>